<sequence length="372" mass="40491">MDASGGSLPDYINPTTFPAKLWRLVNNPTKTSICWDLLGESIVVHQELFELQVLSGPSSCTSSNSDNFKTNKFCSFVRQLNLYGFKKTTQLVKVNSSPIGGTFHRYFHKNFKRNHPELVGALRRLTADNRTKLSAGQEVSSRSWARPSGGGGSDGDVKKEIIVLSPTNQMLTHPHKAQAWTAPHVPTPAPPLYPMGGHADGAAPPALPISSTHPSTGVASCSNTVYIQQALPPCTNHGGATFISYNPCSTQFQPGFYSPFFQYYHPNLVASHVAGNGLQVTPFSPQVYYQIADELTPIQSSNCPVKVELPEQQARSVIERSNQGSNMKANTSYAVLEVITDGENNTEGMKAEDEDPHRDPSTNTPTIKISTC</sequence>
<keyword evidence="5" id="KW-0346">Stress response</keyword>
<dbReference type="PANTHER" id="PTHR10015">
    <property type="entry name" value="HEAT SHOCK TRANSCRIPTION FACTOR"/>
    <property type="match status" value="1"/>
</dbReference>
<comment type="caution">
    <text evidence="6">The sequence shown here is derived from an EMBL/GenBank/DDBJ whole genome shotgun (WGS) entry which is preliminary data.</text>
</comment>
<feature type="domain" description="HSF-type DNA-binding" evidence="4">
    <location>
        <begin position="13"/>
        <end position="125"/>
    </location>
</feature>
<dbReference type="InterPro" id="IPR000232">
    <property type="entry name" value="HSF_DNA-bd"/>
</dbReference>
<organism evidence="6 7">
    <name type="scientific">Solea senegalensis</name>
    <name type="common">Senegalese sole</name>
    <dbReference type="NCBI Taxonomy" id="28829"/>
    <lineage>
        <taxon>Eukaryota</taxon>
        <taxon>Metazoa</taxon>
        <taxon>Chordata</taxon>
        <taxon>Craniata</taxon>
        <taxon>Vertebrata</taxon>
        <taxon>Euteleostomi</taxon>
        <taxon>Actinopterygii</taxon>
        <taxon>Neopterygii</taxon>
        <taxon>Teleostei</taxon>
        <taxon>Neoteleostei</taxon>
        <taxon>Acanthomorphata</taxon>
        <taxon>Carangaria</taxon>
        <taxon>Pleuronectiformes</taxon>
        <taxon>Pleuronectoidei</taxon>
        <taxon>Soleidae</taxon>
        <taxon>Solea</taxon>
    </lineage>
</organism>
<dbReference type="PANTHER" id="PTHR10015:SF336">
    <property type="entry name" value="HEAT SHOCK TRANSCRIPTION FACTOR, Y-LINKED"/>
    <property type="match status" value="1"/>
</dbReference>
<evidence type="ECO:0000256" key="1">
    <source>
        <dbReference type="ARBA" id="ARBA00023125"/>
    </source>
</evidence>
<evidence type="ECO:0000259" key="4">
    <source>
        <dbReference type="SMART" id="SM00415"/>
    </source>
</evidence>
<evidence type="ECO:0000256" key="2">
    <source>
        <dbReference type="RuleBase" id="RU004020"/>
    </source>
</evidence>
<comment type="similarity">
    <text evidence="2">Belongs to the HSF family.</text>
</comment>
<keyword evidence="7" id="KW-1185">Reference proteome</keyword>
<dbReference type="Proteomes" id="UP000693946">
    <property type="component" value="Linkage Group LG13"/>
</dbReference>
<evidence type="ECO:0000313" key="6">
    <source>
        <dbReference type="EMBL" id="KAG7515282.1"/>
    </source>
</evidence>
<evidence type="ECO:0000256" key="3">
    <source>
        <dbReference type="SAM" id="MobiDB-lite"/>
    </source>
</evidence>
<dbReference type="EMBL" id="JAGKHQ010000005">
    <property type="protein sequence ID" value="KAG7515281.1"/>
    <property type="molecule type" value="Genomic_DNA"/>
</dbReference>
<dbReference type="AlphaFoldDB" id="A0AAV6SF52"/>
<gene>
    <name evidence="6" type="ORF">JOB18_004534</name>
</gene>
<feature type="compositionally biased region" description="Polar residues" evidence="3">
    <location>
        <begin position="132"/>
        <end position="143"/>
    </location>
</feature>
<feature type="compositionally biased region" description="Basic and acidic residues" evidence="3">
    <location>
        <begin position="349"/>
        <end position="360"/>
    </location>
</feature>
<dbReference type="GO" id="GO:0003700">
    <property type="term" value="F:DNA-binding transcription factor activity"/>
    <property type="evidence" value="ECO:0007669"/>
    <property type="project" value="InterPro"/>
</dbReference>
<feature type="region of interest" description="Disordered" evidence="3">
    <location>
        <begin position="344"/>
        <end position="372"/>
    </location>
</feature>
<reference evidence="6" key="2">
    <citation type="submission" date="2021-03" db="EMBL/GenBank/DDBJ databases">
        <authorList>
            <person name="Guerrero-Cozar I."/>
            <person name="Gomez-Garrido J."/>
            <person name="Berbel C."/>
            <person name="Martinez-Blanch J.F."/>
            <person name="Alioto T."/>
            <person name="Claros M.G."/>
            <person name="Gagnaire P.A."/>
            <person name="Manchado M."/>
        </authorList>
    </citation>
    <scope>NUCLEOTIDE SEQUENCE</scope>
    <source>
        <strain evidence="6">Sse05_10M</strain>
        <tissue evidence="6">Blood</tissue>
    </source>
</reference>
<protein>
    <submittedName>
        <fullName evidence="5">Heat shock factor 5</fullName>
    </submittedName>
</protein>
<dbReference type="GO" id="GO:0043565">
    <property type="term" value="F:sequence-specific DNA binding"/>
    <property type="evidence" value="ECO:0007669"/>
    <property type="project" value="InterPro"/>
</dbReference>
<evidence type="ECO:0000313" key="7">
    <source>
        <dbReference type="Proteomes" id="UP000693946"/>
    </source>
</evidence>
<accession>A0AAV6SF52</accession>
<reference evidence="6 7" key="1">
    <citation type="journal article" date="2021" name="Sci. Rep.">
        <title>Chromosome anchoring in Senegalese sole (Solea senegalensis) reveals sex-associated markers and genome rearrangements in flatfish.</title>
        <authorList>
            <person name="Guerrero-Cozar I."/>
            <person name="Gomez-Garrido J."/>
            <person name="Berbel C."/>
            <person name="Martinez-Blanch J.F."/>
            <person name="Alioto T."/>
            <person name="Claros M.G."/>
            <person name="Gagnaire P.A."/>
            <person name="Manchado M."/>
        </authorList>
    </citation>
    <scope>NUCLEOTIDE SEQUENCE [LARGE SCALE GENOMIC DNA]</scope>
    <source>
        <strain evidence="6">Sse05_10M</strain>
    </source>
</reference>
<proteinExistence type="inferred from homology"/>
<feature type="region of interest" description="Disordered" evidence="3">
    <location>
        <begin position="132"/>
        <end position="157"/>
    </location>
</feature>
<dbReference type="Pfam" id="PF00447">
    <property type="entry name" value="HSF_DNA-bind"/>
    <property type="match status" value="1"/>
</dbReference>
<evidence type="ECO:0000313" key="5">
    <source>
        <dbReference type="EMBL" id="KAG7515281.1"/>
    </source>
</evidence>
<feature type="compositionally biased region" description="Polar residues" evidence="3">
    <location>
        <begin position="361"/>
        <end position="372"/>
    </location>
</feature>
<dbReference type="SMART" id="SM00415">
    <property type="entry name" value="HSF"/>
    <property type="match status" value="1"/>
</dbReference>
<keyword evidence="1" id="KW-0238">DNA-binding</keyword>
<dbReference type="EMBL" id="JAGKHQ010000005">
    <property type="protein sequence ID" value="KAG7515282.1"/>
    <property type="molecule type" value="Genomic_DNA"/>
</dbReference>
<name>A0AAV6SF52_SOLSE</name>